<dbReference type="PANTHER" id="PTHR42693:SF43">
    <property type="entry name" value="BLL2667 PROTEIN"/>
    <property type="match status" value="1"/>
</dbReference>
<dbReference type="Proteomes" id="UP000199152">
    <property type="component" value="Unassembled WGS sequence"/>
</dbReference>
<evidence type="ECO:0000256" key="1">
    <source>
        <dbReference type="ARBA" id="ARBA00008779"/>
    </source>
</evidence>
<dbReference type="EMBL" id="FOSW01000003">
    <property type="protein sequence ID" value="SFK77807.1"/>
    <property type="molecule type" value="Genomic_DNA"/>
</dbReference>
<dbReference type="Pfam" id="PF00884">
    <property type="entry name" value="Sulfatase"/>
    <property type="match status" value="1"/>
</dbReference>
<dbReference type="PANTHER" id="PTHR42693">
    <property type="entry name" value="ARYLSULFATASE FAMILY MEMBER"/>
    <property type="match status" value="1"/>
</dbReference>
<dbReference type="InParanoid" id="A0A1I4CBV9"/>
<keyword evidence="5" id="KW-1185">Reference proteome</keyword>
<evidence type="ECO:0000256" key="2">
    <source>
        <dbReference type="SAM" id="MobiDB-lite"/>
    </source>
</evidence>
<proteinExistence type="inferred from homology"/>
<dbReference type="SUPFAM" id="SSF53649">
    <property type="entry name" value="Alkaline phosphatase-like"/>
    <property type="match status" value="1"/>
</dbReference>
<protein>
    <submittedName>
        <fullName evidence="4">Arylsulfatase</fullName>
    </submittedName>
</protein>
<dbReference type="FunCoup" id="A0A1I4CBV9">
    <property type="interactions" value="4"/>
</dbReference>
<evidence type="ECO:0000313" key="4">
    <source>
        <dbReference type="EMBL" id="SFK77807.1"/>
    </source>
</evidence>
<feature type="domain" description="Sulfatase N-terminal" evidence="3">
    <location>
        <begin position="56"/>
        <end position="479"/>
    </location>
</feature>
<feature type="region of interest" description="Disordered" evidence="2">
    <location>
        <begin position="1"/>
        <end position="21"/>
    </location>
</feature>
<dbReference type="Gene3D" id="3.40.720.10">
    <property type="entry name" value="Alkaline Phosphatase, subunit A"/>
    <property type="match status" value="1"/>
</dbReference>
<name>A0A1I4CBV9_9ACTN</name>
<evidence type="ECO:0000259" key="3">
    <source>
        <dbReference type="Pfam" id="PF00884"/>
    </source>
</evidence>
<gene>
    <name evidence="4" type="ORF">SAMN04488085_103408</name>
</gene>
<dbReference type="InterPro" id="IPR017850">
    <property type="entry name" value="Alkaline_phosphatase_core_sf"/>
</dbReference>
<dbReference type="Gene3D" id="3.30.1120.10">
    <property type="match status" value="1"/>
</dbReference>
<accession>A0A1I4CBV9</accession>
<sequence>MTTPRPRAPRPSRTDPDRAVLPLAAPPFRGTANRTLRGSRPDWNLIHAPQAPAGAPNVLLVLVDDAGFGNPSTFGGPIRTPNYTRMAEGGLRYNRFHVTALCSPTRAALLTARNNHAVGFGSVGEFSSGFPGYTAMLPPECAPLPRILRDNGYSTAAFGKWHLTPDGQQGPAGPFGRWPTGWGFDYFYGFLGGDSGQWDPCLAENQKIIGTPEQYDDEEHPFYLPDAMADKTIEWLHGVRAQDADKPFFVYFATGCSHAPHHVAAAWADRYKGRFDQGWDRLREEVFARQQELGVVPADAELTPRDEAFPAWDDVPPRLQAYYARQMEVYAGYSENADHNVGRVLDAIAELGELDNTLVLWIWGDNGASMEGAVTGSFNELTMQNGIPLTDEMQLQLAERYGGIEAWGTAIMDPHYAAAWAWAGNTPFRWGKQVGSHLGGVRNPLVVHWPERIPDPGGLRGQFTHVTDVGATILDVAGIPAPTRVDGVAQEPLHGVTFAEALLDPAAPERHTQQYFETIGNRAMYKDGWWLAMRTPRIPWVLTPEAVAPYAPDVWDPDADPAELYYLPDDFTQAHDLAAAHPEKVAELKELFWAEAERYKVLPLLATLSAFFGITPPLPEVSTFEFRGDVQNIAPGMIPRIYNHSYTISADLVVPERGAEGVIVAEADHLGGFSLFVDAGRLTHTYSMLGVFVYRQQAEAPLPTGEVNVRMEFAADAAEPAAGGQVTLFVNDTPVGGGRMDHTVPMRFSAYAGMDIGRDNGGVVDLSYADREPFPFTGTIRKVTFDIKPHLTAEDEHAVHAVAHHAHAAHGISA</sequence>
<dbReference type="CDD" id="cd16025">
    <property type="entry name" value="PAS_like"/>
    <property type="match status" value="1"/>
</dbReference>
<dbReference type="InterPro" id="IPR000917">
    <property type="entry name" value="Sulfatase_N"/>
</dbReference>
<dbReference type="InterPro" id="IPR050738">
    <property type="entry name" value="Sulfatase"/>
</dbReference>
<dbReference type="OrthoDB" id="9777306at2"/>
<reference evidence="4 5" key="1">
    <citation type="submission" date="2016-10" db="EMBL/GenBank/DDBJ databases">
        <authorList>
            <person name="de Groot N.N."/>
        </authorList>
    </citation>
    <scope>NUCLEOTIDE SEQUENCE [LARGE SCALE GENOMIC DNA]</scope>
    <source>
        <strain evidence="4 5">DSM 45317</strain>
    </source>
</reference>
<comment type="similarity">
    <text evidence="1">Belongs to the sulfatase family.</text>
</comment>
<organism evidence="4 5">
    <name type="scientific">Geodermatophilus ruber</name>
    <dbReference type="NCBI Taxonomy" id="504800"/>
    <lineage>
        <taxon>Bacteria</taxon>
        <taxon>Bacillati</taxon>
        <taxon>Actinomycetota</taxon>
        <taxon>Actinomycetes</taxon>
        <taxon>Geodermatophilales</taxon>
        <taxon>Geodermatophilaceae</taxon>
        <taxon>Geodermatophilus</taxon>
    </lineage>
</organism>
<dbReference type="AlphaFoldDB" id="A0A1I4CBV9"/>
<dbReference type="STRING" id="504800.SAMN04488085_103408"/>
<evidence type="ECO:0000313" key="5">
    <source>
        <dbReference type="Proteomes" id="UP000199152"/>
    </source>
</evidence>
<dbReference type="RefSeq" id="WP_091322591.1">
    <property type="nucleotide sequence ID" value="NZ_FOSW01000003.1"/>
</dbReference>